<dbReference type="WBParaSite" id="OFLC_0000610101-mRNA-1">
    <property type="protein sequence ID" value="OFLC_0000610101-mRNA-1"/>
    <property type="gene ID" value="OFLC_0000610101"/>
</dbReference>
<evidence type="ECO:0000256" key="1">
    <source>
        <dbReference type="SAM" id="MobiDB-lite"/>
    </source>
</evidence>
<reference evidence="2" key="1">
    <citation type="submission" date="2016-06" db="UniProtKB">
        <authorList>
            <consortium name="WormBaseParasite"/>
        </authorList>
    </citation>
    <scope>IDENTIFICATION</scope>
</reference>
<sequence length="171" mass="19558">LQENEIGNSNLSINEPNLPETRNGTNENETTHHERAVDVDGIVSEHRRWRSESRNVLRKIYDPEERVKKTVPLRISSSRNGELSERCKSQMIWKEGTDFIKNWAQLEASDGRKNFSSSSPNVNAVPSLSDQGNTEQIAQNTQYNSGIHHKEKYKWKETLPAAFGPHQVVYS</sequence>
<dbReference type="AlphaFoldDB" id="A0A183HF40"/>
<protein>
    <submittedName>
        <fullName evidence="2">SLBP_RNA_bind domain-containing protein</fullName>
    </submittedName>
</protein>
<feature type="region of interest" description="Disordered" evidence="1">
    <location>
        <begin position="1"/>
        <end position="34"/>
    </location>
</feature>
<evidence type="ECO:0000313" key="2">
    <source>
        <dbReference type="WBParaSite" id="OFLC_0000610101-mRNA-1"/>
    </source>
</evidence>
<proteinExistence type="predicted"/>
<feature type="region of interest" description="Disordered" evidence="1">
    <location>
        <begin position="111"/>
        <end position="132"/>
    </location>
</feature>
<feature type="compositionally biased region" description="Polar residues" evidence="1">
    <location>
        <begin position="1"/>
        <end position="15"/>
    </location>
</feature>
<accession>A0A183HF40</accession>
<feature type="compositionally biased region" description="Low complexity" evidence="1">
    <location>
        <begin position="116"/>
        <end position="129"/>
    </location>
</feature>
<organism evidence="2">
    <name type="scientific">Onchocerca flexuosa</name>
    <dbReference type="NCBI Taxonomy" id="387005"/>
    <lineage>
        <taxon>Eukaryota</taxon>
        <taxon>Metazoa</taxon>
        <taxon>Ecdysozoa</taxon>
        <taxon>Nematoda</taxon>
        <taxon>Chromadorea</taxon>
        <taxon>Rhabditida</taxon>
        <taxon>Spirurina</taxon>
        <taxon>Spiruromorpha</taxon>
        <taxon>Filarioidea</taxon>
        <taxon>Onchocercidae</taxon>
        <taxon>Onchocerca</taxon>
    </lineage>
</organism>
<name>A0A183HF40_9BILA</name>